<proteinExistence type="predicted"/>
<protein>
    <recommendedName>
        <fullName evidence="4">LTXXQ motif family protein</fullName>
    </recommendedName>
</protein>
<dbReference type="RefSeq" id="WP_092170559.1">
    <property type="nucleotide sequence ID" value="NZ_FNZH01000002.1"/>
</dbReference>
<feature type="chain" id="PRO_5011702947" description="LTXXQ motif family protein" evidence="1">
    <location>
        <begin position="20"/>
        <end position="149"/>
    </location>
</feature>
<organism evidence="2 3">
    <name type="scientific">Cyclobacterium xiamenense</name>
    <dbReference type="NCBI Taxonomy" id="1297121"/>
    <lineage>
        <taxon>Bacteria</taxon>
        <taxon>Pseudomonadati</taxon>
        <taxon>Bacteroidota</taxon>
        <taxon>Cytophagia</taxon>
        <taxon>Cytophagales</taxon>
        <taxon>Cyclobacteriaceae</taxon>
        <taxon>Cyclobacterium</taxon>
    </lineage>
</organism>
<name>A0A1H6VV50_9BACT</name>
<evidence type="ECO:0000313" key="3">
    <source>
        <dbReference type="Proteomes" id="UP000199403"/>
    </source>
</evidence>
<evidence type="ECO:0008006" key="4">
    <source>
        <dbReference type="Google" id="ProtNLM"/>
    </source>
</evidence>
<keyword evidence="1" id="KW-0732">Signal</keyword>
<sequence length="149" mass="18140">MKSLIIVTMLLFLLFDLQAQNDKIESARIAYITQQLNLSPEKAEKFWPIYNEFSRERRALQQEYIQVRKQYQEGELTESESEKLLELGMKLRERELQLERKYSERIASVISNRQLIALRKVENDFKRMLLERLKERRNRQEGIQYKQER</sequence>
<gene>
    <name evidence="2" type="ORF">SAMN05192553_102106</name>
</gene>
<dbReference type="EMBL" id="FNZH01000002">
    <property type="protein sequence ID" value="SEJ04520.1"/>
    <property type="molecule type" value="Genomic_DNA"/>
</dbReference>
<accession>A0A1H6VV50</accession>
<evidence type="ECO:0000256" key="1">
    <source>
        <dbReference type="SAM" id="SignalP"/>
    </source>
</evidence>
<keyword evidence="3" id="KW-1185">Reference proteome</keyword>
<dbReference type="AlphaFoldDB" id="A0A1H6VV50"/>
<feature type="signal peptide" evidence="1">
    <location>
        <begin position="1"/>
        <end position="19"/>
    </location>
</feature>
<dbReference type="STRING" id="1416801.SAMN05192553_102106"/>
<dbReference type="Proteomes" id="UP000199403">
    <property type="component" value="Unassembled WGS sequence"/>
</dbReference>
<evidence type="ECO:0000313" key="2">
    <source>
        <dbReference type="EMBL" id="SEJ04520.1"/>
    </source>
</evidence>
<reference evidence="3" key="1">
    <citation type="submission" date="2016-10" db="EMBL/GenBank/DDBJ databases">
        <authorList>
            <person name="Varghese N."/>
            <person name="Submissions S."/>
        </authorList>
    </citation>
    <scope>NUCLEOTIDE SEQUENCE [LARGE SCALE GENOMIC DNA]</scope>
    <source>
        <strain evidence="3">IBRC-M 10761</strain>
    </source>
</reference>
<dbReference type="OrthoDB" id="675330at2"/>